<sequence>MKHNAGFTLIELMLALALGLLVSAAAILMLMTGQKSYSMQQGLANLQDNANFGLNYITKDIRLANLNTQKSVINDETAYGGIVLTSSENATMDVKDEISTPLSNLYQTITGATASVNLLSRSHGAAEQGSAPEWTGKSNVKDASSSTDVLSDQLVIQYLPQYQLDDKGTANQNDDELIGGFDCEGNSLNFPLLKRDEGDFGEQVVVQRYFLRTSNKQSNEPNDALALACDAGYYSKSGEPTAINNYGDAGEVIMSRVDHFHFLLSIQHHDNTRQYISVDEYMKLASPRPRIIAVQLGILARSLDTVGREQVIKNDQNFKVLDQNVVIKTDPEVTTKYIRRVITQNVALRNAIGERGK</sequence>
<name>A0A6G8S740_9GAMM</name>
<dbReference type="Proteomes" id="UP000501939">
    <property type="component" value="Chromosome"/>
</dbReference>
<dbReference type="InterPro" id="IPR032092">
    <property type="entry name" value="PilW"/>
</dbReference>
<feature type="transmembrane region" description="Helical" evidence="1">
    <location>
        <begin position="12"/>
        <end position="31"/>
    </location>
</feature>
<keyword evidence="1" id="KW-1133">Transmembrane helix</keyword>
<protein>
    <submittedName>
        <fullName evidence="2">Prepilin-type N-terminal cleavage/methylation domain-containing protein</fullName>
    </submittedName>
</protein>
<dbReference type="RefSeq" id="WP_166326859.1">
    <property type="nucleotide sequence ID" value="NZ_CP049916.1"/>
</dbReference>
<reference evidence="2 3" key="1">
    <citation type="submission" date="2020-03" db="EMBL/GenBank/DDBJ databases">
        <authorList>
            <person name="Zhu W."/>
        </authorList>
    </citation>
    <scope>NUCLEOTIDE SEQUENCE [LARGE SCALE GENOMIC DNA]</scope>
    <source>
        <strain evidence="2 3">185</strain>
    </source>
</reference>
<accession>A0A6G8S740</accession>
<dbReference type="NCBIfam" id="TIGR02532">
    <property type="entry name" value="IV_pilin_GFxxxE"/>
    <property type="match status" value="1"/>
</dbReference>
<evidence type="ECO:0000256" key="1">
    <source>
        <dbReference type="SAM" id="Phobius"/>
    </source>
</evidence>
<keyword evidence="1" id="KW-0812">Transmembrane</keyword>
<dbReference type="AlphaFoldDB" id="A0A6G8S740"/>
<dbReference type="InterPro" id="IPR012902">
    <property type="entry name" value="N_methyl_site"/>
</dbReference>
<dbReference type="KEGG" id="alj:G8D99_13795"/>
<keyword evidence="3" id="KW-1185">Reference proteome</keyword>
<dbReference type="Pfam" id="PF07963">
    <property type="entry name" value="N_methyl"/>
    <property type="match status" value="1"/>
</dbReference>
<keyword evidence="1" id="KW-0472">Membrane</keyword>
<evidence type="ECO:0000313" key="2">
    <source>
        <dbReference type="EMBL" id="QIO09977.1"/>
    </source>
</evidence>
<dbReference type="PROSITE" id="PS00409">
    <property type="entry name" value="PROKAR_NTER_METHYL"/>
    <property type="match status" value="1"/>
</dbReference>
<gene>
    <name evidence="2" type="ORF">G8D99_13795</name>
</gene>
<dbReference type="Pfam" id="PF16074">
    <property type="entry name" value="PilW"/>
    <property type="match status" value="1"/>
</dbReference>
<evidence type="ECO:0000313" key="3">
    <source>
        <dbReference type="Proteomes" id="UP000501939"/>
    </source>
</evidence>
<proteinExistence type="predicted"/>
<organism evidence="2 3">
    <name type="scientific">Acinetobacter lanii</name>
    <dbReference type="NCBI Taxonomy" id="2715163"/>
    <lineage>
        <taxon>Bacteria</taxon>
        <taxon>Pseudomonadati</taxon>
        <taxon>Pseudomonadota</taxon>
        <taxon>Gammaproteobacteria</taxon>
        <taxon>Moraxellales</taxon>
        <taxon>Moraxellaceae</taxon>
        <taxon>Acinetobacter</taxon>
    </lineage>
</organism>
<dbReference type="GO" id="GO:0043683">
    <property type="term" value="P:type IV pilus assembly"/>
    <property type="evidence" value="ECO:0007669"/>
    <property type="project" value="InterPro"/>
</dbReference>
<dbReference type="EMBL" id="CP049916">
    <property type="protein sequence ID" value="QIO09977.1"/>
    <property type="molecule type" value="Genomic_DNA"/>
</dbReference>